<dbReference type="Proteomes" id="UP001430953">
    <property type="component" value="Unassembled WGS sequence"/>
</dbReference>
<sequence>MWLDDELCERQRGRHVERIAICRASAWVESDSCHGINRNLKINFCKLNATFLLTNVTREGISPIARARTTTWAAKDENPNLHIYRNVFHGKCTIFGKHATGRSKIRERKHATS</sequence>
<dbReference type="EMBL" id="JADYXP020000020">
    <property type="protein sequence ID" value="KAL0104664.1"/>
    <property type="molecule type" value="Genomic_DNA"/>
</dbReference>
<gene>
    <name evidence="1" type="ORF">PUN28_017424</name>
</gene>
<protein>
    <submittedName>
        <fullName evidence="1">Uncharacterized protein</fullName>
    </submittedName>
</protein>
<dbReference type="AlphaFoldDB" id="A0AAW2ELR1"/>
<keyword evidence="2" id="KW-1185">Reference proteome</keyword>
<reference evidence="1 2" key="1">
    <citation type="submission" date="2023-03" db="EMBL/GenBank/DDBJ databases">
        <title>High recombination rates correlate with genetic variation in Cardiocondyla obscurior ants.</title>
        <authorList>
            <person name="Errbii M."/>
        </authorList>
    </citation>
    <scope>NUCLEOTIDE SEQUENCE [LARGE SCALE GENOMIC DNA]</scope>
    <source>
        <strain evidence="1">Alpha-2009</strain>
        <tissue evidence="1">Whole body</tissue>
    </source>
</reference>
<accession>A0AAW2ELR1</accession>
<proteinExistence type="predicted"/>
<organism evidence="1 2">
    <name type="scientific">Cardiocondyla obscurior</name>
    <dbReference type="NCBI Taxonomy" id="286306"/>
    <lineage>
        <taxon>Eukaryota</taxon>
        <taxon>Metazoa</taxon>
        <taxon>Ecdysozoa</taxon>
        <taxon>Arthropoda</taxon>
        <taxon>Hexapoda</taxon>
        <taxon>Insecta</taxon>
        <taxon>Pterygota</taxon>
        <taxon>Neoptera</taxon>
        <taxon>Endopterygota</taxon>
        <taxon>Hymenoptera</taxon>
        <taxon>Apocrita</taxon>
        <taxon>Aculeata</taxon>
        <taxon>Formicoidea</taxon>
        <taxon>Formicidae</taxon>
        <taxon>Myrmicinae</taxon>
        <taxon>Cardiocondyla</taxon>
    </lineage>
</organism>
<name>A0AAW2ELR1_9HYME</name>
<comment type="caution">
    <text evidence="1">The sequence shown here is derived from an EMBL/GenBank/DDBJ whole genome shotgun (WGS) entry which is preliminary data.</text>
</comment>
<evidence type="ECO:0000313" key="1">
    <source>
        <dbReference type="EMBL" id="KAL0104664.1"/>
    </source>
</evidence>
<evidence type="ECO:0000313" key="2">
    <source>
        <dbReference type="Proteomes" id="UP001430953"/>
    </source>
</evidence>